<sequence>MDCLQILTLVNVFTFAEQGTHTLKHAHLRSTLTTDLNSTAQLACGPVNDEESQLPKDLKQSNNPVCNRETCRLPNCYCSEDGTAIPGGLNPDQVPQMVLLAFSGAVNELVFEQYKKVLGYNNKFVTTQSKLNPNGCGVKATFFINHEYSNYAEIQWLATQGHEIGIHSITHRLPELWWTDKANYSEWAEEIIGMREILLKFANGGATTNGVLSRENVVGMRAPYVKPGGDAMFEMAHDFGLLYDSSLVAPRGNTPLWPFTFDHRQPFSCGESPNKPENGKDASETSSGTENAGIGFRGGAEIRQKRDTLVESKLSKKKVTQVMKKNLNRKSRVRRENPFLGRPLKCPLKSFPGLWEVPVNPLFNEFNTCPHADQCVFPSSDETEDPSDIVEFLNENFQRHYSSNRAPFQVNFHVNWFTSKTKVKALSRFIEHILKTYKDAYFVTFRQMIQWMKEPQPLSTLNFKCENRTNVSTCNRQHTCVLKHFVDKDGVASTQEASVASDVRYMGVCHPTTCPQHYPWYGNHAGAARNLKTVMQLVEEAVGPDEKNS</sequence>
<evidence type="ECO:0000313" key="2">
    <source>
        <dbReference type="EMBL" id="RWS31634.1"/>
    </source>
</evidence>
<dbReference type="SUPFAM" id="SSF88713">
    <property type="entry name" value="Glycoside hydrolase/deacetylase"/>
    <property type="match status" value="1"/>
</dbReference>
<dbReference type="EMBL" id="NCKV01000108">
    <property type="protein sequence ID" value="RWS31634.1"/>
    <property type="molecule type" value="Genomic_DNA"/>
</dbReference>
<dbReference type="GO" id="GO:0005975">
    <property type="term" value="P:carbohydrate metabolic process"/>
    <property type="evidence" value="ECO:0007669"/>
    <property type="project" value="InterPro"/>
</dbReference>
<organism evidence="2 3">
    <name type="scientific">Leptotrombidium deliense</name>
    <dbReference type="NCBI Taxonomy" id="299467"/>
    <lineage>
        <taxon>Eukaryota</taxon>
        <taxon>Metazoa</taxon>
        <taxon>Ecdysozoa</taxon>
        <taxon>Arthropoda</taxon>
        <taxon>Chelicerata</taxon>
        <taxon>Arachnida</taxon>
        <taxon>Acari</taxon>
        <taxon>Acariformes</taxon>
        <taxon>Trombidiformes</taxon>
        <taxon>Prostigmata</taxon>
        <taxon>Anystina</taxon>
        <taxon>Parasitengona</taxon>
        <taxon>Trombiculoidea</taxon>
        <taxon>Trombiculidae</taxon>
        <taxon>Leptotrombidium</taxon>
    </lineage>
</organism>
<dbReference type="AlphaFoldDB" id="A0A443SVV7"/>
<dbReference type="VEuPathDB" id="VectorBase:LDEU000407"/>
<protein>
    <submittedName>
        <fullName evidence="2">Chitin binding Peritrophin-A domain containing protein 10-like protein</fullName>
    </submittedName>
</protein>
<comment type="caution">
    <text evidence="2">The sequence shown here is derived from an EMBL/GenBank/DDBJ whole genome shotgun (WGS) entry which is preliminary data.</text>
</comment>
<dbReference type="Proteomes" id="UP000288716">
    <property type="component" value="Unassembled WGS sequence"/>
</dbReference>
<dbReference type="PANTHER" id="PTHR45985">
    <property type="match status" value="1"/>
</dbReference>
<reference evidence="2 3" key="1">
    <citation type="journal article" date="2018" name="Gigascience">
        <title>Genomes of trombidid mites reveal novel predicted allergens and laterally-transferred genes associated with secondary metabolism.</title>
        <authorList>
            <person name="Dong X."/>
            <person name="Chaisiri K."/>
            <person name="Xia D."/>
            <person name="Armstrong S.D."/>
            <person name="Fang Y."/>
            <person name="Donnelly M.J."/>
            <person name="Kadowaki T."/>
            <person name="McGarry J.W."/>
            <person name="Darby A.C."/>
            <person name="Makepeace B.L."/>
        </authorList>
    </citation>
    <scope>NUCLEOTIDE SEQUENCE [LARGE SCALE GENOMIC DNA]</scope>
    <source>
        <strain evidence="2">UoL-UT</strain>
    </source>
</reference>
<dbReference type="InterPro" id="IPR052740">
    <property type="entry name" value="CE4"/>
</dbReference>
<evidence type="ECO:0000256" key="1">
    <source>
        <dbReference type="SAM" id="MobiDB-lite"/>
    </source>
</evidence>
<dbReference type="InterPro" id="IPR011330">
    <property type="entry name" value="Glyco_hydro/deAcase_b/a-brl"/>
</dbReference>
<dbReference type="Gene3D" id="3.20.20.370">
    <property type="entry name" value="Glycoside hydrolase/deacetylase"/>
    <property type="match status" value="1"/>
</dbReference>
<evidence type="ECO:0000313" key="3">
    <source>
        <dbReference type="Proteomes" id="UP000288716"/>
    </source>
</evidence>
<proteinExistence type="predicted"/>
<accession>A0A443SVV7</accession>
<dbReference type="PANTHER" id="PTHR45985:SF3">
    <property type="entry name" value="CHITIN DEACETYLASE-LIKE 4"/>
    <property type="match status" value="1"/>
</dbReference>
<feature type="region of interest" description="Disordered" evidence="1">
    <location>
        <begin position="268"/>
        <end position="298"/>
    </location>
</feature>
<dbReference type="OrthoDB" id="504708at2759"/>
<keyword evidence="3" id="KW-1185">Reference proteome</keyword>
<name>A0A443SVV7_9ACAR</name>
<dbReference type="STRING" id="299467.A0A443SVV7"/>
<gene>
    <name evidence="2" type="ORF">B4U80_07766</name>
</gene>